<gene>
    <name evidence="4" type="ordered locus">Calni_0359</name>
</gene>
<dbReference type="InterPro" id="IPR000160">
    <property type="entry name" value="GGDEF_dom"/>
</dbReference>
<evidence type="ECO:0000313" key="5">
    <source>
        <dbReference type="Proteomes" id="UP000007039"/>
    </source>
</evidence>
<keyword evidence="5" id="KW-1185">Reference proteome</keyword>
<dbReference type="Gene3D" id="3.30.70.270">
    <property type="match status" value="1"/>
</dbReference>
<reference evidence="4 5" key="2">
    <citation type="journal article" date="2011" name="Stand. Genomic Sci.">
        <title>Complete genome sequence of Calditerrivibrio nitroreducens type strain (Yu37-1).</title>
        <authorList>
            <person name="Pitluck S."/>
            <person name="Sikorski J."/>
            <person name="Zeytun A."/>
            <person name="Lapidus A."/>
            <person name="Nolan M."/>
            <person name="Lucas S."/>
            <person name="Hammon N."/>
            <person name="Deshpande S."/>
            <person name="Cheng J.F."/>
            <person name="Tapia R."/>
            <person name="Han C."/>
            <person name="Goodwin L."/>
            <person name="Liolios K."/>
            <person name="Pagani I."/>
            <person name="Ivanova N."/>
            <person name="Mavromatis K."/>
            <person name="Pati A."/>
            <person name="Chen A."/>
            <person name="Palaniappan K."/>
            <person name="Hauser L."/>
            <person name="Chang Y.J."/>
            <person name="Jeffries C.D."/>
            <person name="Detter J.C."/>
            <person name="Brambilla E."/>
            <person name="Djao O.D."/>
            <person name="Rohde M."/>
            <person name="Spring S."/>
            <person name="Goker M."/>
            <person name="Woyke T."/>
            <person name="Bristow J."/>
            <person name="Eisen J.A."/>
            <person name="Markowitz V."/>
            <person name="Hugenholtz P."/>
            <person name="Kyrpides N.C."/>
            <person name="Klenk H.P."/>
            <person name="Land M."/>
        </authorList>
    </citation>
    <scope>NUCLEOTIDE SEQUENCE [LARGE SCALE GENOMIC DNA]</scope>
    <source>
        <strain evidence="5">DSM 19672 / NBRC 101217 / Yu37-1</strain>
    </source>
</reference>
<dbReference type="InterPro" id="IPR029787">
    <property type="entry name" value="Nucleotide_cyclase"/>
</dbReference>
<accession>E4TEE6</accession>
<dbReference type="KEGG" id="cni:Calni_0359"/>
<name>E4TEE6_CALNY</name>
<dbReference type="CDD" id="cd01949">
    <property type="entry name" value="GGDEF"/>
    <property type="match status" value="1"/>
</dbReference>
<sequence>MNEFVVYHNIIDEQLLDLLNNICHSLSYCKVNEHLDSNNAFFIIHIKKEADLEAVDLNYLVQKNFVMIITEETLVDLFYKLSNDNRFFIAINGNKNKDLLKINIKGFINYGYKVYELLHQIGELEEKIFDLAFATTDVLEQKEKMEDIAIRDGMTKLFNHSYFRDTLLKKFEHAKLNHEIFTIAILDLDYFKHVNDRYGHLKGDEVLKAFAMTIVEILDVKTDIPSRYGGEEFAIIFDKQDVEKAIKKVDAIRQSFTEKVFTYENSCFRVTFSAGLTHYSDKFADILEMIKYADEALYQSKKDGRNRNTIKLKE</sequence>
<dbReference type="eggNOG" id="COG3706">
    <property type="taxonomic scope" value="Bacteria"/>
</dbReference>
<dbReference type="PANTHER" id="PTHR45138">
    <property type="entry name" value="REGULATORY COMPONENTS OF SENSORY TRANSDUCTION SYSTEM"/>
    <property type="match status" value="1"/>
</dbReference>
<dbReference type="NCBIfam" id="TIGR00254">
    <property type="entry name" value="GGDEF"/>
    <property type="match status" value="1"/>
</dbReference>
<dbReference type="FunFam" id="3.30.70.270:FF:000001">
    <property type="entry name" value="Diguanylate cyclase domain protein"/>
    <property type="match status" value="1"/>
</dbReference>
<dbReference type="STRING" id="768670.Calni_0359"/>
<feature type="domain" description="GGDEF" evidence="3">
    <location>
        <begin position="179"/>
        <end position="313"/>
    </location>
</feature>
<dbReference type="RefSeq" id="WP_013450488.1">
    <property type="nucleotide sequence ID" value="NC_014758.1"/>
</dbReference>
<dbReference type="Proteomes" id="UP000007039">
    <property type="component" value="Chromosome"/>
</dbReference>
<dbReference type="InterPro" id="IPR050469">
    <property type="entry name" value="Diguanylate_Cyclase"/>
</dbReference>
<comment type="catalytic activity">
    <reaction evidence="2">
        <text>2 GTP = 3',3'-c-di-GMP + 2 diphosphate</text>
        <dbReference type="Rhea" id="RHEA:24898"/>
        <dbReference type="ChEBI" id="CHEBI:33019"/>
        <dbReference type="ChEBI" id="CHEBI:37565"/>
        <dbReference type="ChEBI" id="CHEBI:58805"/>
        <dbReference type="EC" id="2.7.7.65"/>
    </reaction>
</comment>
<dbReference type="GO" id="GO:0005886">
    <property type="term" value="C:plasma membrane"/>
    <property type="evidence" value="ECO:0007669"/>
    <property type="project" value="TreeGrafter"/>
</dbReference>
<dbReference type="GO" id="GO:1902201">
    <property type="term" value="P:negative regulation of bacterial-type flagellum-dependent cell motility"/>
    <property type="evidence" value="ECO:0007669"/>
    <property type="project" value="TreeGrafter"/>
</dbReference>
<dbReference type="Pfam" id="PF00990">
    <property type="entry name" value="GGDEF"/>
    <property type="match status" value="1"/>
</dbReference>
<dbReference type="GO" id="GO:0043709">
    <property type="term" value="P:cell adhesion involved in single-species biofilm formation"/>
    <property type="evidence" value="ECO:0007669"/>
    <property type="project" value="TreeGrafter"/>
</dbReference>
<dbReference type="PANTHER" id="PTHR45138:SF9">
    <property type="entry name" value="DIGUANYLATE CYCLASE DGCM-RELATED"/>
    <property type="match status" value="1"/>
</dbReference>
<dbReference type="AlphaFoldDB" id="E4TEE6"/>
<dbReference type="PROSITE" id="PS50887">
    <property type="entry name" value="GGDEF"/>
    <property type="match status" value="1"/>
</dbReference>
<dbReference type="HOGENOM" id="CLU_000445_11_5_0"/>
<reference key="1">
    <citation type="submission" date="2010-11" db="EMBL/GenBank/DDBJ databases">
        <title>The complete genome of chromosome of Calditerrivibrio nitroreducens DSM 19672.</title>
        <authorList>
            <consortium name="US DOE Joint Genome Institute (JGI-PGF)"/>
            <person name="Lucas S."/>
            <person name="Copeland A."/>
            <person name="Lapidus A."/>
            <person name="Bruce D."/>
            <person name="Goodwin L."/>
            <person name="Pitluck S."/>
            <person name="Kyrpides N."/>
            <person name="Mavromatis K."/>
            <person name="Ivanova N."/>
            <person name="Mikhailova N."/>
            <person name="Zeytun A."/>
            <person name="Brettin T."/>
            <person name="Detter J.C."/>
            <person name="Tapia R."/>
            <person name="Han C."/>
            <person name="Land M."/>
            <person name="Hauser L."/>
            <person name="Markowitz V."/>
            <person name="Cheng J.-F."/>
            <person name="Hugenholtz P."/>
            <person name="Woyke T."/>
            <person name="Wu D."/>
            <person name="Spring S."/>
            <person name="Schroeder M."/>
            <person name="Brambilla E."/>
            <person name="Klenk H.-P."/>
            <person name="Eisen J.A."/>
        </authorList>
    </citation>
    <scope>NUCLEOTIDE SEQUENCE [LARGE SCALE GENOMIC DNA]</scope>
    <source>
        <strain>DSM 19672</strain>
    </source>
</reference>
<evidence type="ECO:0000259" key="3">
    <source>
        <dbReference type="PROSITE" id="PS50887"/>
    </source>
</evidence>
<dbReference type="InterPro" id="IPR043128">
    <property type="entry name" value="Rev_trsase/Diguanyl_cyclase"/>
</dbReference>
<proteinExistence type="predicted"/>
<evidence type="ECO:0000313" key="4">
    <source>
        <dbReference type="EMBL" id="ADR18272.1"/>
    </source>
</evidence>
<dbReference type="EC" id="2.7.7.65" evidence="1"/>
<protein>
    <recommendedName>
        <fullName evidence="1">diguanylate cyclase</fullName>
        <ecNumber evidence="1">2.7.7.65</ecNumber>
    </recommendedName>
</protein>
<evidence type="ECO:0000256" key="1">
    <source>
        <dbReference type="ARBA" id="ARBA00012528"/>
    </source>
</evidence>
<dbReference type="SMART" id="SM00267">
    <property type="entry name" value="GGDEF"/>
    <property type="match status" value="1"/>
</dbReference>
<dbReference type="OrthoDB" id="9759607at2"/>
<evidence type="ECO:0000256" key="2">
    <source>
        <dbReference type="ARBA" id="ARBA00034247"/>
    </source>
</evidence>
<dbReference type="GO" id="GO:0052621">
    <property type="term" value="F:diguanylate cyclase activity"/>
    <property type="evidence" value="ECO:0007669"/>
    <property type="project" value="UniProtKB-EC"/>
</dbReference>
<organism evidence="4 5">
    <name type="scientific">Calditerrivibrio nitroreducens (strain DSM 19672 / NBRC 101217 / Yu37-1)</name>
    <dbReference type="NCBI Taxonomy" id="768670"/>
    <lineage>
        <taxon>Bacteria</taxon>
        <taxon>Pseudomonadati</taxon>
        <taxon>Deferribacterota</taxon>
        <taxon>Deferribacteres</taxon>
        <taxon>Deferribacterales</taxon>
        <taxon>Calditerrivibrionaceae</taxon>
    </lineage>
</organism>
<dbReference type="SUPFAM" id="SSF55073">
    <property type="entry name" value="Nucleotide cyclase"/>
    <property type="match status" value="1"/>
</dbReference>
<dbReference type="EMBL" id="CP002347">
    <property type="protein sequence ID" value="ADR18272.1"/>
    <property type="molecule type" value="Genomic_DNA"/>
</dbReference>